<keyword evidence="9" id="KW-0032">Aminotransferase</keyword>
<accession>A0A2T3FQB3</accession>
<evidence type="ECO:0000256" key="7">
    <source>
        <dbReference type="ARBA" id="ARBA00023285"/>
    </source>
</evidence>
<dbReference type="SUPFAM" id="SSF55031">
    <property type="entry name" value="Bacterial exopeptidase dimerisation domain"/>
    <property type="match status" value="1"/>
</dbReference>
<dbReference type="InterPro" id="IPR036264">
    <property type="entry name" value="Bact_exopeptidase_dim_dom"/>
</dbReference>
<evidence type="ECO:0000256" key="3">
    <source>
        <dbReference type="ARBA" id="ARBA00006247"/>
    </source>
</evidence>
<evidence type="ECO:0000256" key="6">
    <source>
        <dbReference type="ARBA" id="ARBA00022833"/>
    </source>
</evidence>
<dbReference type="InterPro" id="IPR050072">
    <property type="entry name" value="Peptidase_M20A"/>
</dbReference>
<keyword evidence="10" id="KW-1185">Reference proteome</keyword>
<dbReference type="Pfam" id="PF07687">
    <property type="entry name" value="M20_dimer"/>
    <property type="match status" value="1"/>
</dbReference>
<dbReference type="PANTHER" id="PTHR43808:SF32">
    <property type="entry name" value="ARGE_DAPE-RELATED DEACYLASE"/>
    <property type="match status" value="1"/>
</dbReference>
<keyword evidence="4" id="KW-0479">Metal-binding</keyword>
<keyword evidence="9" id="KW-0808">Transferase</keyword>
<dbReference type="GO" id="GO:0016787">
    <property type="term" value="F:hydrolase activity"/>
    <property type="evidence" value="ECO:0007669"/>
    <property type="project" value="UniProtKB-KW"/>
</dbReference>
<dbReference type="InterPro" id="IPR011650">
    <property type="entry name" value="Peptidase_M20_dimer"/>
</dbReference>
<evidence type="ECO:0000256" key="2">
    <source>
        <dbReference type="ARBA" id="ARBA00001947"/>
    </source>
</evidence>
<protein>
    <submittedName>
        <fullName evidence="9">Diaminopimelate aminotransferase</fullName>
    </submittedName>
</protein>
<dbReference type="Gene3D" id="3.40.630.10">
    <property type="entry name" value="Zn peptidases"/>
    <property type="match status" value="2"/>
</dbReference>
<organism evidence="9 10">
    <name type="scientific">Clostridium fessum</name>
    <dbReference type="NCBI Taxonomy" id="2126740"/>
    <lineage>
        <taxon>Bacteria</taxon>
        <taxon>Bacillati</taxon>
        <taxon>Bacillota</taxon>
        <taxon>Clostridia</taxon>
        <taxon>Eubacteriales</taxon>
        <taxon>Clostridiaceae</taxon>
        <taxon>Clostridium</taxon>
    </lineage>
</organism>
<comment type="caution">
    <text evidence="9">The sequence shown here is derived from an EMBL/GenBank/DDBJ whole genome shotgun (WGS) entry which is preliminary data.</text>
</comment>
<dbReference type="InterPro" id="IPR010182">
    <property type="entry name" value="ArgE/DapE"/>
</dbReference>
<dbReference type="NCBIfam" id="NF010589">
    <property type="entry name" value="PRK13983.1"/>
    <property type="match status" value="1"/>
</dbReference>
<evidence type="ECO:0000259" key="8">
    <source>
        <dbReference type="Pfam" id="PF07687"/>
    </source>
</evidence>
<dbReference type="AlphaFoldDB" id="A0A2T3FQB3"/>
<keyword evidence="6" id="KW-0862">Zinc</keyword>
<evidence type="ECO:0000256" key="4">
    <source>
        <dbReference type="ARBA" id="ARBA00022723"/>
    </source>
</evidence>
<evidence type="ECO:0000256" key="5">
    <source>
        <dbReference type="ARBA" id="ARBA00022801"/>
    </source>
</evidence>
<feature type="domain" description="Peptidase M20 dimerisation" evidence="8">
    <location>
        <begin position="199"/>
        <end position="311"/>
    </location>
</feature>
<dbReference type="PANTHER" id="PTHR43808">
    <property type="entry name" value="ACETYLORNITHINE DEACETYLASE"/>
    <property type="match status" value="1"/>
</dbReference>
<comment type="similarity">
    <text evidence="3">Belongs to the peptidase M20A family.</text>
</comment>
<evidence type="ECO:0000256" key="1">
    <source>
        <dbReference type="ARBA" id="ARBA00001941"/>
    </source>
</evidence>
<evidence type="ECO:0000313" key="9">
    <source>
        <dbReference type="EMBL" id="PST37478.1"/>
    </source>
</evidence>
<comment type="cofactor">
    <cofactor evidence="1">
        <name>Co(2+)</name>
        <dbReference type="ChEBI" id="CHEBI:48828"/>
    </cofactor>
</comment>
<proteinExistence type="inferred from homology"/>
<dbReference type="RefSeq" id="WP_107000604.1">
    <property type="nucleotide sequence ID" value="NZ_JAQDZI010000012.1"/>
</dbReference>
<dbReference type="NCBIfam" id="TIGR01910">
    <property type="entry name" value="DapE-ArgE"/>
    <property type="match status" value="1"/>
</dbReference>
<dbReference type="GO" id="GO:0008483">
    <property type="term" value="F:transaminase activity"/>
    <property type="evidence" value="ECO:0007669"/>
    <property type="project" value="UniProtKB-KW"/>
</dbReference>
<dbReference type="Gene3D" id="3.30.70.360">
    <property type="match status" value="1"/>
</dbReference>
<keyword evidence="7" id="KW-0170">Cobalt</keyword>
<dbReference type="GO" id="GO:0046872">
    <property type="term" value="F:metal ion binding"/>
    <property type="evidence" value="ECO:0007669"/>
    <property type="project" value="UniProtKB-KW"/>
</dbReference>
<reference evidence="9 10" key="1">
    <citation type="submission" date="2018-03" db="EMBL/GenBank/DDBJ databases">
        <title>Lachnoclostridium SNUG30386 gen.nov., sp.nov., isolated from human faeces.</title>
        <authorList>
            <person name="Seo B."/>
            <person name="Jeon K."/>
            <person name="Ko G."/>
        </authorList>
    </citation>
    <scope>NUCLEOTIDE SEQUENCE [LARGE SCALE GENOMIC DNA]</scope>
    <source>
        <strain evidence="9 10">SNUG30386</strain>
    </source>
</reference>
<name>A0A2T3FQB3_9CLOT</name>
<sequence>MDVQKLQNLISEKREQMVADMIEMSSIPAVNPKMGGTGEYARMQWIMRWFDKRQIPYEVYEVPDENVKEGVRLNVVVTIPGTKLTDRSLWFISHVDTVGPGDLSAWDTDPFTPTVKDGRIYGLGCEDNSQSVITTMYACEALFAEHIQIDRNLCFYYASDEETGSDFGMKALLDKGLIQPKDEAIVPDGGSADGSFVEIAEKSQIWLKFTINGKTSHAAMPHLGINACYIGMKFGVELEDALKTRYDKEDTMFNPPMSTFEVTQKFANVESPNVMPGKDVFCMDLRILPDYSVDEVMEFIQGLMKQYEAKYPGINMNVEYLTRVVAPPPTSPESKVVRSLMEAISETGTKAYCGGIGGGTCGAILREKNIPAVIWSTLDDMCHTPNEYVVIDNLVRDTKIYLAALARYEE</sequence>
<dbReference type="Proteomes" id="UP000241048">
    <property type="component" value="Unassembled WGS sequence"/>
</dbReference>
<comment type="cofactor">
    <cofactor evidence="2">
        <name>Zn(2+)</name>
        <dbReference type="ChEBI" id="CHEBI:29105"/>
    </cofactor>
</comment>
<dbReference type="SUPFAM" id="SSF53187">
    <property type="entry name" value="Zn-dependent exopeptidases"/>
    <property type="match status" value="1"/>
</dbReference>
<dbReference type="Pfam" id="PF01546">
    <property type="entry name" value="Peptidase_M20"/>
    <property type="match status" value="1"/>
</dbReference>
<keyword evidence="5" id="KW-0378">Hydrolase</keyword>
<gene>
    <name evidence="9" type="ORF">C7U56_06080</name>
</gene>
<dbReference type="InterPro" id="IPR002933">
    <property type="entry name" value="Peptidase_M20"/>
</dbReference>
<evidence type="ECO:0000313" key="10">
    <source>
        <dbReference type="Proteomes" id="UP000241048"/>
    </source>
</evidence>
<dbReference type="EMBL" id="PYLO01000002">
    <property type="protein sequence ID" value="PST37478.1"/>
    <property type="molecule type" value="Genomic_DNA"/>
</dbReference>